<reference evidence="1 2" key="1">
    <citation type="submission" date="2015-11" db="EMBL/GenBank/DDBJ databases">
        <authorList>
            <consortium name="Pathogen Informatics"/>
        </authorList>
    </citation>
    <scope>NUCLEOTIDE SEQUENCE [LARGE SCALE GENOMIC DNA]</scope>
    <source>
        <strain evidence="1 2">006A-0191</strain>
    </source>
</reference>
<gene>
    <name evidence="1" type="ORF">ERS739220_01405</name>
</gene>
<evidence type="ECO:0000313" key="1">
    <source>
        <dbReference type="EMBL" id="CUU83207.1"/>
    </source>
</evidence>
<evidence type="ECO:0000313" key="2">
    <source>
        <dbReference type="Proteomes" id="UP000052257"/>
    </source>
</evidence>
<protein>
    <submittedName>
        <fullName evidence="1">Uncharacterized protein</fullName>
    </submittedName>
</protein>
<dbReference type="Proteomes" id="UP000052257">
    <property type="component" value="Unassembled WGS sequence"/>
</dbReference>
<proteinExistence type="predicted"/>
<dbReference type="GeneID" id="29474301"/>
<name>A0A9W5AU51_CAMHY</name>
<sequence>MSDKQKDYWRQRVGQRLRGLEGKGIAKSIDGQNFKIDLDKYAQDRANIIENAKKSNVLEIEKTKYINL</sequence>
<comment type="caution">
    <text evidence="1">The sequence shown here is derived from an EMBL/GenBank/DDBJ whole genome shotgun (WGS) entry which is preliminary data.</text>
</comment>
<dbReference type="RefSeq" id="WP_059427526.1">
    <property type="nucleotide sequence ID" value="NZ_FAUT01000001.1"/>
</dbReference>
<dbReference type="EMBL" id="FAUW01000003">
    <property type="protein sequence ID" value="CUU83207.1"/>
    <property type="molecule type" value="Genomic_DNA"/>
</dbReference>
<accession>A0A9W5AU51</accession>
<organism evidence="1 2">
    <name type="scientific">Campylobacter hyointestinalis subsp. hyointestinalis</name>
    <dbReference type="NCBI Taxonomy" id="91352"/>
    <lineage>
        <taxon>Bacteria</taxon>
        <taxon>Pseudomonadati</taxon>
        <taxon>Campylobacterota</taxon>
        <taxon>Epsilonproteobacteria</taxon>
        <taxon>Campylobacterales</taxon>
        <taxon>Campylobacteraceae</taxon>
        <taxon>Campylobacter</taxon>
    </lineage>
</organism>
<dbReference type="AlphaFoldDB" id="A0A9W5AU51"/>